<dbReference type="AlphaFoldDB" id="A0A2S7VGN0"/>
<proteinExistence type="predicted"/>
<comment type="caution">
    <text evidence="1">The sequence shown here is derived from an EMBL/GenBank/DDBJ whole genome shotgun (WGS) entry which is preliminary data.</text>
</comment>
<gene>
    <name evidence="1" type="ORF">BTO10_14945</name>
</gene>
<keyword evidence="2" id="KW-1185">Reference proteome</keyword>
<accession>A0A2S7VGN0</accession>
<sequence length="102" mass="11701">MISELTLPTGEVLINVPSEPLILMELGLTEEETMACLSAEKEKQQLEEVMNKRKAAYRRESDPLFMEWQFDGTPESEALWKRKVEEIKARYPLPSGDNASEE</sequence>
<evidence type="ECO:0000313" key="2">
    <source>
        <dbReference type="Proteomes" id="UP000238707"/>
    </source>
</evidence>
<dbReference type="RefSeq" id="WP_105025056.1">
    <property type="nucleotide sequence ID" value="NZ_MSCI01000002.1"/>
</dbReference>
<evidence type="ECO:0000313" key="1">
    <source>
        <dbReference type="EMBL" id="PQJ60641.1"/>
    </source>
</evidence>
<protein>
    <submittedName>
        <fullName evidence="1">Uncharacterized protein</fullName>
    </submittedName>
</protein>
<name>A0A2S7VGN0_9VIBR</name>
<organism evidence="1 2">
    <name type="scientific">Vibrio chagasii</name>
    <dbReference type="NCBI Taxonomy" id="170679"/>
    <lineage>
        <taxon>Bacteria</taxon>
        <taxon>Pseudomonadati</taxon>
        <taxon>Pseudomonadota</taxon>
        <taxon>Gammaproteobacteria</taxon>
        <taxon>Vibrionales</taxon>
        <taxon>Vibrionaceae</taxon>
        <taxon>Vibrio</taxon>
    </lineage>
</organism>
<dbReference type="Proteomes" id="UP000238707">
    <property type="component" value="Unassembled WGS sequence"/>
</dbReference>
<dbReference type="EMBL" id="MSCI01000002">
    <property type="protein sequence ID" value="PQJ60641.1"/>
    <property type="molecule type" value="Genomic_DNA"/>
</dbReference>
<reference evidence="1 2" key="1">
    <citation type="submission" date="2016-12" db="EMBL/GenBank/DDBJ databases">
        <title>Diversity of luminous bacteria.</title>
        <authorList>
            <person name="Yoshizawa S."/>
            <person name="Kogure K."/>
        </authorList>
    </citation>
    <scope>NUCLEOTIDE SEQUENCE [LARGE SCALE GENOMIC DNA]</scope>
    <source>
        <strain evidence="1 2">LC2-408</strain>
    </source>
</reference>